<evidence type="ECO:0000256" key="2">
    <source>
        <dbReference type="ARBA" id="ARBA00006377"/>
    </source>
</evidence>
<keyword evidence="6" id="KW-0378">Hydrolase</keyword>
<evidence type="ECO:0000313" key="10">
    <source>
        <dbReference type="EMBL" id="TNN83549.1"/>
    </source>
</evidence>
<evidence type="ECO:0000256" key="5">
    <source>
        <dbReference type="ARBA" id="ARBA00022606"/>
    </source>
</evidence>
<keyword evidence="4" id="KW-0140">cGMP</keyword>
<dbReference type="GO" id="GO:0045745">
    <property type="term" value="P:positive regulation of G protein-coupled receptor signaling pathway"/>
    <property type="evidence" value="ECO:0007669"/>
    <property type="project" value="TreeGrafter"/>
</dbReference>
<feature type="compositionally biased region" description="Basic and acidic residues" evidence="9">
    <location>
        <begin position="29"/>
        <end position="40"/>
    </location>
</feature>
<evidence type="ECO:0000256" key="6">
    <source>
        <dbReference type="ARBA" id="ARBA00022801"/>
    </source>
</evidence>
<proteinExistence type="inferred from homology"/>
<dbReference type="PANTHER" id="PTHR12122:SF8">
    <property type="entry name" value="RHODOPSIN-SENSITIVE CGMP 3',5'-CYCLIC PHOSPHODIESTERASE SUBUNIT GAMMA"/>
    <property type="match status" value="1"/>
</dbReference>
<dbReference type="PANTHER" id="PTHR12122">
    <property type="entry name" value="RETINAL CONE RHODOPSIN-SENSITIVE CGMP 3',5'-CYCLIC PHOSPHODIESTERASE GAMMA-SUBUNIT-RELATED"/>
    <property type="match status" value="1"/>
</dbReference>
<comment type="function">
    <text evidence="8">Participates in processes of transmission and amplification of the visual signal. cGMP-PDEs are the effector molecules in G-protein-mediated phototransduction in vertebrate rods and cones.</text>
</comment>
<evidence type="ECO:0000256" key="8">
    <source>
        <dbReference type="ARBA" id="ARBA00025377"/>
    </source>
</evidence>
<accession>A0A4Z2J016</accession>
<dbReference type="EMBL" id="SRLO01000032">
    <property type="protein sequence ID" value="TNN83549.1"/>
    <property type="molecule type" value="Genomic_DNA"/>
</dbReference>
<dbReference type="EC" id="3.1.4.35" evidence="3"/>
<comment type="catalytic activity">
    <reaction evidence="1">
        <text>3',5'-cyclic GMP + H2O = GMP + H(+)</text>
        <dbReference type="Rhea" id="RHEA:16957"/>
        <dbReference type="ChEBI" id="CHEBI:15377"/>
        <dbReference type="ChEBI" id="CHEBI:15378"/>
        <dbReference type="ChEBI" id="CHEBI:57746"/>
        <dbReference type="ChEBI" id="CHEBI:58115"/>
        <dbReference type="EC" id="3.1.4.35"/>
    </reaction>
</comment>
<organism evidence="10 11">
    <name type="scientific">Liparis tanakae</name>
    <name type="common">Tanaka's snailfish</name>
    <dbReference type="NCBI Taxonomy" id="230148"/>
    <lineage>
        <taxon>Eukaryota</taxon>
        <taxon>Metazoa</taxon>
        <taxon>Chordata</taxon>
        <taxon>Craniata</taxon>
        <taxon>Vertebrata</taxon>
        <taxon>Euteleostomi</taxon>
        <taxon>Actinopterygii</taxon>
        <taxon>Neopterygii</taxon>
        <taxon>Teleostei</taxon>
        <taxon>Neoteleostei</taxon>
        <taxon>Acanthomorphata</taxon>
        <taxon>Eupercaria</taxon>
        <taxon>Perciformes</taxon>
        <taxon>Cottioidei</taxon>
        <taxon>Cottales</taxon>
        <taxon>Liparidae</taxon>
        <taxon>Liparis</taxon>
    </lineage>
</organism>
<sequence length="101" mass="11034">MKDVAVSADSRAPPKFKQRTTPTFKSKALKPEQKGSRDDIPGLADLGTDVAVVCPCEALGDMEPANVPAPPRTNDTWLLLMKGSNHVPERLQQPRPGAMWR</sequence>
<name>A0A4Z2J016_9TELE</name>
<evidence type="ECO:0000256" key="3">
    <source>
        <dbReference type="ARBA" id="ARBA00012319"/>
    </source>
</evidence>
<dbReference type="InterPro" id="IPR006952">
    <property type="entry name" value="PDE6_gamma"/>
</dbReference>
<feature type="region of interest" description="Disordered" evidence="9">
    <location>
        <begin position="1"/>
        <end position="44"/>
    </location>
</feature>
<dbReference type="InterPro" id="IPR037030">
    <property type="entry name" value="PDE6_gamma_sf"/>
</dbReference>
<comment type="caution">
    <text evidence="10">The sequence shown here is derived from an EMBL/GenBank/DDBJ whole genome shotgun (WGS) entry which is preliminary data.</text>
</comment>
<dbReference type="GO" id="GO:0007601">
    <property type="term" value="P:visual perception"/>
    <property type="evidence" value="ECO:0007669"/>
    <property type="project" value="UniProtKB-KW"/>
</dbReference>
<dbReference type="GO" id="GO:0042622">
    <property type="term" value="C:photoreceptor outer segment membrane"/>
    <property type="evidence" value="ECO:0007669"/>
    <property type="project" value="TreeGrafter"/>
</dbReference>
<dbReference type="GO" id="GO:0047555">
    <property type="term" value="F:3',5'-cyclic-GMP phosphodiesterase activity"/>
    <property type="evidence" value="ECO:0007669"/>
    <property type="project" value="UniProtKB-EC"/>
</dbReference>
<dbReference type="GO" id="GO:0045742">
    <property type="term" value="P:positive regulation of epidermal growth factor receptor signaling pathway"/>
    <property type="evidence" value="ECO:0007669"/>
    <property type="project" value="TreeGrafter"/>
</dbReference>
<dbReference type="GO" id="GO:0030553">
    <property type="term" value="F:cGMP binding"/>
    <property type="evidence" value="ECO:0007669"/>
    <property type="project" value="InterPro"/>
</dbReference>
<dbReference type="Gene3D" id="4.10.1120.10">
    <property type="entry name" value="Retinal cGMP phosphodiesterase, gamma subunit"/>
    <property type="match status" value="1"/>
</dbReference>
<evidence type="ECO:0000313" key="11">
    <source>
        <dbReference type="Proteomes" id="UP000314294"/>
    </source>
</evidence>
<comment type="similarity">
    <text evidence="2">Belongs to the rod/cone cGMP-PDE gamma subunit family.</text>
</comment>
<dbReference type="AlphaFoldDB" id="A0A4Z2J016"/>
<dbReference type="Proteomes" id="UP000314294">
    <property type="component" value="Unassembled WGS sequence"/>
</dbReference>
<reference evidence="10 11" key="1">
    <citation type="submission" date="2019-03" db="EMBL/GenBank/DDBJ databases">
        <title>First draft genome of Liparis tanakae, snailfish: a comprehensive survey of snailfish specific genes.</title>
        <authorList>
            <person name="Kim W."/>
            <person name="Song I."/>
            <person name="Jeong J.-H."/>
            <person name="Kim D."/>
            <person name="Kim S."/>
            <person name="Ryu S."/>
            <person name="Song J.Y."/>
            <person name="Lee S.K."/>
        </authorList>
    </citation>
    <scope>NUCLEOTIDE SEQUENCE [LARGE SCALE GENOMIC DNA]</scope>
    <source>
        <tissue evidence="10">Muscle</tissue>
    </source>
</reference>
<evidence type="ECO:0000256" key="9">
    <source>
        <dbReference type="SAM" id="MobiDB-lite"/>
    </source>
</evidence>
<keyword evidence="11" id="KW-1185">Reference proteome</keyword>
<protein>
    <recommendedName>
        <fullName evidence="3">3',5'-cyclic-GMP phosphodiesterase</fullName>
        <ecNumber evidence="3">3.1.4.35</ecNumber>
    </recommendedName>
</protein>
<evidence type="ECO:0000256" key="4">
    <source>
        <dbReference type="ARBA" id="ARBA00022535"/>
    </source>
</evidence>
<keyword evidence="5" id="KW-0716">Sensory transduction</keyword>
<keyword evidence="7" id="KW-0844">Vision</keyword>
<evidence type="ECO:0000256" key="1">
    <source>
        <dbReference type="ARBA" id="ARBA00000583"/>
    </source>
</evidence>
<gene>
    <name evidence="10" type="primary">PDE6H</name>
    <name evidence="10" type="ORF">EYF80_006067</name>
</gene>
<evidence type="ECO:0000256" key="7">
    <source>
        <dbReference type="ARBA" id="ARBA00023305"/>
    </source>
</evidence>
<dbReference type="Pfam" id="PF04868">
    <property type="entry name" value="PDE6_gamma"/>
    <property type="match status" value="1"/>
</dbReference>